<name>A0ABS8GNW5_9FLAO</name>
<evidence type="ECO:0000313" key="2">
    <source>
        <dbReference type="EMBL" id="MCC4211692.1"/>
    </source>
</evidence>
<feature type="chain" id="PRO_5045407393" description="Nitrite reductase/ring-hydroxylating ferredoxin subunit" evidence="1">
    <location>
        <begin position="32"/>
        <end position="149"/>
    </location>
</feature>
<dbReference type="RefSeq" id="WP_228228802.1">
    <property type="nucleotide sequence ID" value="NZ_JAJGMW010000003.1"/>
</dbReference>
<accession>A0ABS8GNW5</accession>
<feature type="signal peptide" evidence="1">
    <location>
        <begin position="1"/>
        <end position="31"/>
    </location>
</feature>
<comment type="caution">
    <text evidence="2">The sequence shown here is derived from an EMBL/GenBank/DDBJ whole genome shotgun (WGS) entry which is preliminary data.</text>
</comment>
<protein>
    <recommendedName>
        <fullName evidence="4">Nitrite reductase/ring-hydroxylating ferredoxin subunit</fullName>
    </recommendedName>
</protein>
<dbReference type="EMBL" id="JAJGMW010000003">
    <property type="protein sequence ID" value="MCC4211692.1"/>
    <property type="molecule type" value="Genomic_DNA"/>
</dbReference>
<keyword evidence="3" id="KW-1185">Reference proteome</keyword>
<organism evidence="2 3">
    <name type="scientific">Leeuwenhoekiella parthenopeia</name>
    <dbReference type="NCBI Taxonomy" id="2890320"/>
    <lineage>
        <taxon>Bacteria</taxon>
        <taxon>Pseudomonadati</taxon>
        <taxon>Bacteroidota</taxon>
        <taxon>Flavobacteriia</taxon>
        <taxon>Flavobacteriales</taxon>
        <taxon>Flavobacteriaceae</taxon>
        <taxon>Leeuwenhoekiella</taxon>
    </lineage>
</organism>
<reference evidence="2 3" key="1">
    <citation type="submission" date="2021-11" db="EMBL/GenBank/DDBJ databases">
        <title>Seasonal and diel survey of microbial diversity of the Tyrrhenian coast.</title>
        <authorList>
            <person name="Gattoni G."/>
            <person name="Corral P."/>
        </authorList>
    </citation>
    <scope>NUCLEOTIDE SEQUENCE [LARGE SCALE GENOMIC DNA]</scope>
    <source>
        <strain evidence="2 3">Mr9</strain>
    </source>
</reference>
<evidence type="ECO:0000256" key="1">
    <source>
        <dbReference type="SAM" id="SignalP"/>
    </source>
</evidence>
<keyword evidence="1" id="KW-0732">Signal</keyword>
<sequence>MTMSFSSVYLKKISCILGLVLVMSSCSSDDARINNPNLTPIAFSVSLNTNLPEYSNLQFPGNAVYVANVGIQGVFVINTGTGIRAWEAADPNHVPNQCSAMVLNGVEVSCSCEDNTYNLYTGQDKAQGQPYTLLPYRVAQEGSLIIISN</sequence>
<evidence type="ECO:0008006" key="4">
    <source>
        <dbReference type="Google" id="ProtNLM"/>
    </source>
</evidence>
<dbReference type="Proteomes" id="UP001197770">
    <property type="component" value="Unassembled WGS sequence"/>
</dbReference>
<gene>
    <name evidence="2" type="ORF">LLW17_03095</name>
</gene>
<evidence type="ECO:0000313" key="3">
    <source>
        <dbReference type="Proteomes" id="UP001197770"/>
    </source>
</evidence>
<proteinExistence type="predicted"/>